<dbReference type="Proteomes" id="UP000039865">
    <property type="component" value="Unassembled WGS sequence"/>
</dbReference>
<dbReference type="OrthoDB" id="327693at2759"/>
<reference evidence="1 2" key="1">
    <citation type="submission" date="2014-06" db="EMBL/GenBank/DDBJ databases">
        <authorList>
            <person name="Swart Estienne"/>
        </authorList>
    </citation>
    <scope>NUCLEOTIDE SEQUENCE [LARGE SCALE GENOMIC DNA]</scope>
    <source>
        <strain evidence="1 2">130c</strain>
    </source>
</reference>
<proteinExistence type="predicted"/>
<name>A0A078AG77_STYLE</name>
<dbReference type="EMBL" id="CCKQ01009356">
    <property type="protein sequence ID" value="CDW80836.1"/>
    <property type="molecule type" value="Genomic_DNA"/>
</dbReference>
<dbReference type="AlphaFoldDB" id="A0A078AG77"/>
<evidence type="ECO:0000313" key="1">
    <source>
        <dbReference type="EMBL" id="CDW80836.1"/>
    </source>
</evidence>
<dbReference type="InParanoid" id="A0A078AG77"/>
<protein>
    <submittedName>
        <fullName evidence="1">Uncharacterized protein</fullName>
    </submittedName>
</protein>
<gene>
    <name evidence="1" type="primary">Contig13739.g14654</name>
    <name evidence="1" type="ORF">STYLEM_9840</name>
</gene>
<keyword evidence="2" id="KW-1185">Reference proteome</keyword>
<evidence type="ECO:0000313" key="2">
    <source>
        <dbReference type="Proteomes" id="UP000039865"/>
    </source>
</evidence>
<organism evidence="1 2">
    <name type="scientific">Stylonychia lemnae</name>
    <name type="common">Ciliate</name>
    <dbReference type="NCBI Taxonomy" id="5949"/>
    <lineage>
        <taxon>Eukaryota</taxon>
        <taxon>Sar</taxon>
        <taxon>Alveolata</taxon>
        <taxon>Ciliophora</taxon>
        <taxon>Intramacronucleata</taxon>
        <taxon>Spirotrichea</taxon>
        <taxon>Stichotrichia</taxon>
        <taxon>Sporadotrichida</taxon>
        <taxon>Oxytrichidae</taxon>
        <taxon>Stylonychinae</taxon>
        <taxon>Stylonychia</taxon>
    </lineage>
</organism>
<sequence length="676" mass="77885">MAGVEIKDNNDFGLLFKSYQPALEFQTPIISANALVNYNVIIPLIEQSEGYIVACMESQGTANSILGMLIHYQQMNETLIFYKDASTSYFQKRGLACLGIRIAAKNDIWVLYQATIIDGGDIFIIKIVQDPFPISSFQNRTLIEQHNTSNIGEYNQIESKFSSFPEANTLFSSVVLNKIPNLYTYSNLLPYIKLWKNQSIAGNQTYYVSNLNVYQTRKPKILPQYIDCYLGVDCNFYYSIFTLSHMCKEDLPPGNRFAIIIQANGSLSSLNDKIVETQSTLIANLSLQAQFNIAHIGYYSISVQYMLSDTMDLTNKWQLAQDTFILNITNACSDLFQILENPQNITITHYLNKEIVYYDIPKLVLAPNQTEMQQNCFQQRLVVTEEYGWADPPSHFKMNRLDEFKVGIFANDLDLIGMEKFLYYIEIRANIENFSQQTTLNYELYLHIKEEIKPIFYPPELSSKTYQLHENSPPYLIIPLSSIEVTVGKQEILQLSNIIDREKDDYLVKIKSKQSKLFLEATNQQIIINPIEAVIGKHQVTIQIQDQNKYSLSSDYDFYIIVKPDVSSHYETLLKDQELQQIYNKTQEFQIIGYLEAQIKKITDTGQVIVLFSQDLNSDIKKYKFKVKQAISIQVEQYGQVQEQDFEVIDISQRELIIQAIFSDPKDISKYSVNLT</sequence>
<accession>A0A078AG77</accession>